<evidence type="ECO:0000256" key="1">
    <source>
        <dbReference type="SAM" id="Phobius"/>
    </source>
</evidence>
<evidence type="ECO:0000313" key="5">
    <source>
        <dbReference type="Proteomes" id="UP001652264"/>
    </source>
</evidence>
<keyword evidence="1" id="KW-1133">Transmembrane helix</keyword>
<reference evidence="3 4" key="1">
    <citation type="submission" date="2020-05" db="EMBL/GenBank/DDBJ databases">
        <title>Genome Sequencing of Type Strains.</title>
        <authorList>
            <person name="Lemaire J.F."/>
            <person name="Inderbitzin P."/>
            <person name="Gregorio O.A."/>
            <person name="Collins S.B."/>
            <person name="Wespe N."/>
            <person name="Knight-Connoni V."/>
        </authorList>
    </citation>
    <scope>NUCLEOTIDE SEQUENCE [LARGE SCALE GENOMIC DNA]</scope>
    <source>
        <strain evidence="3 4">DSM 20512</strain>
    </source>
</reference>
<keyword evidence="5" id="KW-1185">Reference proteome</keyword>
<dbReference type="PANTHER" id="PTHR36974">
    <property type="entry name" value="MEMBRANE PROTEIN-RELATED"/>
    <property type="match status" value="1"/>
</dbReference>
<feature type="transmembrane region" description="Helical" evidence="1">
    <location>
        <begin position="68"/>
        <end position="89"/>
    </location>
</feature>
<name>A0A850DU46_9MICO</name>
<reference evidence="2 5" key="2">
    <citation type="submission" date="2022-08" db="EMBL/GenBank/DDBJ databases">
        <title>Taxonomy of Curtobacterium flaccumfaciens.</title>
        <authorList>
            <person name="Osdaghi E."/>
            <person name="Taghavi S.M."/>
            <person name="Hamidizade M."/>
            <person name="Abachi H."/>
            <person name="Fazliarab A."/>
            <person name="Baeyen S."/>
            <person name="Portier P."/>
            <person name="Van Vaerenbergh J."/>
            <person name="Jacques M.-A."/>
        </authorList>
    </citation>
    <scope>NUCLEOTIDE SEQUENCE [LARGE SCALE GENOMIC DNA]</scope>
    <source>
        <strain evidence="2 5">LMG8786T</strain>
    </source>
</reference>
<dbReference type="RefSeq" id="WP_141861036.1">
    <property type="nucleotide sequence ID" value="NZ_BAAAWP010000001.1"/>
</dbReference>
<accession>A0A850DU46</accession>
<feature type="transmembrane region" description="Helical" evidence="1">
    <location>
        <begin position="43"/>
        <end position="61"/>
    </location>
</feature>
<evidence type="ECO:0000313" key="3">
    <source>
        <dbReference type="EMBL" id="NUU28481.1"/>
    </source>
</evidence>
<dbReference type="EMBL" id="JANVAD010000012">
    <property type="protein sequence ID" value="MCS6524204.1"/>
    <property type="molecule type" value="Genomic_DNA"/>
</dbReference>
<gene>
    <name evidence="3" type="ORF">HP467_10220</name>
    <name evidence="2" type="ORF">NYQ28_16675</name>
</gene>
<evidence type="ECO:0000313" key="4">
    <source>
        <dbReference type="Proteomes" id="UP000539146"/>
    </source>
</evidence>
<protein>
    <recommendedName>
        <fullName evidence="6">DoxX family membrane protein</fullName>
    </recommendedName>
</protein>
<evidence type="ECO:0000313" key="2">
    <source>
        <dbReference type="EMBL" id="MCS6524204.1"/>
    </source>
</evidence>
<organism evidence="3 4">
    <name type="scientific">Curtobacterium citreum</name>
    <dbReference type="NCBI Taxonomy" id="2036"/>
    <lineage>
        <taxon>Bacteria</taxon>
        <taxon>Bacillati</taxon>
        <taxon>Actinomycetota</taxon>
        <taxon>Actinomycetes</taxon>
        <taxon>Micrococcales</taxon>
        <taxon>Microbacteriaceae</taxon>
        <taxon>Curtobacterium</taxon>
    </lineage>
</organism>
<evidence type="ECO:0008006" key="6">
    <source>
        <dbReference type="Google" id="ProtNLM"/>
    </source>
</evidence>
<dbReference type="AlphaFoldDB" id="A0A850DU46"/>
<dbReference type="EMBL" id="JABMCG010000105">
    <property type="protein sequence ID" value="NUU28481.1"/>
    <property type="molecule type" value="Genomic_DNA"/>
</dbReference>
<dbReference type="Proteomes" id="UP001652264">
    <property type="component" value="Unassembled WGS sequence"/>
</dbReference>
<dbReference type="PANTHER" id="PTHR36974:SF1">
    <property type="entry name" value="DOXX FAMILY MEMBRANE PROTEIN"/>
    <property type="match status" value="1"/>
</dbReference>
<comment type="caution">
    <text evidence="3">The sequence shown here is derived from an EMBL/GenBank/DDBJ whole genome shotgun (WGS) entry which is preliminary data.</text>
</comment>
<dbReference type="Proteomes" id="UP000539146">
    <property type="component" value="Unassembled WGS sequence"/>
</dbReference>
<proteinExistence type="predicted"/>
<keyword evidence="1" id="KW-0472">Membrane</keyword>
<keyword evidence="1" id="KW-0812">Transmembrane</keyword>
<dbReference type="GeneID" id="95323675"/>
<sequence length="129" mass="14177">MRSFFRVLLGLALVFAGTSHLTFARRDFRAQVPDFVPLDTDTTVLASGVAEIGLGSALLLAPRGRRRTVGNVAALFFTAIFPGNLAQWVNQRDAFGLDTDEKRFARLFGQPLLIAWALWSTRGPGSRAR</sequence>